<evidence type="ECO:0000256" key="16">
    <source>
        <dbReference type="SAM" id="Phobius"/>
    </source>
</evidence>
<dbReference type="PIRSF" id="PIRSF000847">
    <property type="entry name" value="Phos_ph_gly_syn"/>
    <property type="match status" value="1"/>
</dbReference>
<evidence type="ECO:0000256" key="12">
    <source>
        <dbReference type="ARBA" id="ARBA00023209"/>
    </source>
</evidence>
<comment type="catalytic activity">
    <reaction evidence="14">
        <text>a CDP-1,2-diacyl-sn-glycerol + sn-glycerol 3-phosphate = a 1,2-diacyl-sn-glycero-3-phospho-(1'-sn-glycero-3'-phosphate) + CMP + H(+)</text>
        <dbReference type="Rhea" id="RHEA:12593"/>
        <dbReference type="ChEBI" id="CHEBI:15378"/>
        <dbReference type="ChEBI" id="CHEBI:57597"/>
        <dbReference type="ChEBI" id="CHEBI:58332"/>
        <dbReference type="ChEBI" id="CHEBI:60110"/>
        <dbReference type="ChEBI" id="CHEBI:60377"/>
        <dbReference type="EC" id="2.7.8.5"/>
    </reaction>
</comment>
<dbReference type="Pfam" id="PF01066">
    <property type="entry name" value="CDP-OH_P_transf"/>
    <property type="match status" value="1"/>
</dbReference>
<reference evidence="17" key="1">
    <citation type="journal article" date="2020" name="mSystems">
        <title>Genome- and Community-Level Interaction Insights into Carbon Utilization and Element Cycling Functions of Hydrothermarchaeota in Hydrothermal Sediment.</title>
        <authorList>
            <person name="Zhou Z."/>
            <person name="Liu Y."/>
            <person name="Xu W."/>
            <person name="Pan J."/>
            <person name="Luo Z.H."/>
            <person name="Li M."/>
        </authorList>
    </citation>
    <scope>NUCLEOTIDE SEQUENCE [LARGE SCALE GENOMIC DNA]</scope>
    <source>
        <strain evidence="17">SpSt-1135</strain>
    </source>
</reference>
<dbReference type="InterPro" id="IPR004570">
    <property type="entry name" value="Phosphatidylglycerol_P_synth"/>
</dbReference>
<comment type="subcellular location">
    <subcellularLocation>
        <location evidence="1">Membrane</location>
        <topology evidence="1">Multi-pass membrane protein</topology>
    </subcellularLocation>
</comment>
<feature type="transmembrane region" description="Helical" evidence="16">
    <location>
        <begin position="161"/>
        <end position="180"/>
    </location>
</feature>
<evidence type="ECO:0000256" key="15">
    <source>
        <dbReference type="RuleBase" id="RU003750"/>
    </source>
</evidence>
<feature type="transmembrane region" description="Helical" evidence="16">
    <location>
        <begin position="98"/>
        <end position="119"/>
    </location>
</feature>
<keyword evidence="6" id="KW-0444">Lipid biosynthesis</keyword>
<evidence type="ECO:0000256" key="10">
    <source>
        <dbReference type="ARBA" id="ARBA00023098"/>
    </source>
</evidence>
<evidence type="ECO:0000256" key="3">
    <source>
        <dbReference type="ARBA" id="ARBA00010441"/>
    </source>
</evidence>
<dbReference type="GO" id="GO:0016020">
    <property type="term" value="C:membrane"/>
    <property type="evidence" value="ECO:0007669"/>
    <property type="project" value="UniProtKB-SubCell"/>
</dbReference>
<keyword evidence="10" id="KW-0443">Lipid metabolism</keyword>
<proteinExistence type="inferred from homology"/>
<dbReference type="Gene3D" id="1.20.120.1760">
    <property type="match status" value="1"/>
</dbReference>
<dbReference type="InterPro" id="IPR050324">
    <property type="entry name" value="CDP-alcohol_PTase-I"/>
</dbReference>
<evidence type="ECO:0000256" key="14">
    <source>
        <dbReference type="ARBA" id="ARBA00048586"/>
    </source>
</evidence>
<keyword evidence="9 16" id="KW-1133">Transmembrane helix</keyword>
<dbReference type="AlphaFoldDB" id="A0A7C6A750"/>
<dbReference type="Proteomes" id="UP000886400">
    <property type="component" value="Unassembled WGS sequence"/>
</dbReference>
<evidence type="ECO:0000256" key="7">
    <source>
        <dbReference type="ARBA" id="ARBA00022679"/>
    </source>
</evidence>
<keyword evidence="12" id="KW-0594">Phospholipid biosynthesis</keyword>
<dbReference type="EMBL" id="DRZX01000235">
    <property type="protein sequence ID" value="HHS49163.1"/>
    <property type="molecule type" value="Genomic_DNA"/>
</dbReference>
<dbReference type="InterPro" id="IPR043130">
    <property type="entry name" value="CDP-OH_PTrfase_TM_dom"/>
</dbReference>
<dbReference type="GO" id="GO:0046474">
    <property type="term" value="P:glycerophospholipid biosynthetic process"/>
    <property type="evidence" value="ECO:0007669"/>
    <property type="project" value="TreeGrafter"/>
</dbReference>
<evidence type="ECO:0000256" key="2">
    <source>
        <dbReference type="ARBA" id="ARBA00005042"/>
    </source>
</evidence>
<organism evidence="17">
    <name type="scientific">Desulfurella acetivorans</name>
    <dbReference type="NCBI Taxonomy" id="33002"/>
    <lineage>
        <taxon>Bacteria</taxon>
        <taxon>Pseudomonadati</taxon>
        <taxon>Campylobacterota</taxon>
        <taxon>Desulfurellia</taxon>
        <taxon>Desulfurellales</taxon>
        <taxon>Desulfurellaceae</taxon>
        <taxon>Desulfurella</taxon>
    </lineage>
</organism>
<evidence type="ECO:0000256" key="13">
    <source>
        <dbReference type="ARBA" id="ARBA00023264"/>
    </source>
</evidence>
<evidence type="ECO:0000256" key="6">
    <source>
        <dbReference type="ARBA" id="ARBA00022516"/>
    </source>
</evidence>
<comment type="pathway">
    <text evidence="2">Phospholipid metabolism; phosphatidylglycerol biosynthesis; phosphatidylglycerol from CDP-diacylglycerol: step 1/2.</text>
</comment>
<dbReference type="InterPro" id="IPR000462">
    <property type="entry name" value="CDP-OH_P_trans"/>
</dbReference>
<comment type="similarity">
    <text evidence="3 15">Belongs to the CDP-alcohol phosphatidyltransferase class-I family.</text>
</comment>
<keyword evidence="13" id="KW-1208">Phospholipid metabolism</keyword>
<keyword evidence="8 16" id="KW-0812">Transmembrane</keyword>
<evidence type="ECO:0000256" key="8">
    <source>
        <dbReference type="ARBA" id="ARBA00022692"/>
    </source>
</evidence>
<evidence type="ECO:0000256" key="4">
    <source>
        <dbReference type="ARBA" id="ARBA00013170"/>
    </source>
</evidence>
<comment type="caution">
    <text evidence="17">The sequence shown here is derived from an EMBL/GenBank/DDBJ whole genome shotgun (WGS) entry which is preliminary data.</text>
</comment>
<dbReference type="PROSITE" id="PS00379">
    <property type="entry name" value="CDP_ALCOHOL_P_TRANSF"/>
    <property type="match status" value="1"/>
</dbReference>
<evidence type="ECO:0000256" key="1">
    <source>
        <dbReference type="ARBA" id="ARBA00004141"/>
    </source>
</evidence>
<sequence>MHKMADKFCNEKIINWPNSLSFFRIILIAPIIYLLLNEFYMNAFFMLFIASTTDFLDGFLARKLNQTTLIGKLLDPLADKILINYTFLLFTIKGAIPQFLWITVFFKDIILIVGSLVILTYNKENVIKSSYVGKFTTFFQILLLLYVLLDKLYILQNEKLLNALVYVTFLFSILALLHYIKKALYLIKT</sequence>
<dbReference type="PANTHER" id="PTHR14269">
    <property type="entry name" value="CDP-DIACYLGLYCEROL--GLYCEROL-3-PHOSPHATE 3-PHOSPHATIDYLTRANSFERASE-RELATED"/>
    <property type="match status" value="1"/>
</dbReference>
<dbReference type="EC" id="2.7.8.5" evidence="4"/>
<dbReference type="InterPro" id="IPR048254">
    <property type="entry name" value="CDP_ALCOHOL_P_TRANSF_CS"/>
</dbReference>
<feature type="transmembrane region" description="Helical" evidence="16">
    <location>
        <begin position="20"/>
        <end position="36"/>
    </location>
</feature>
<keyword evidence="7 15" id="KW-0808">Transferase</keyword>
<dbReference type="PANTHER" id="PTHR14269:SF11">
    <property type="entry name" value="CDP-DIACYLGLYCEROL--GLYCEROL-3-PHOSPHATE 3-PHOSPHATIDYLTRANSFERASE"/>
    <property type="match status" value="1"/>
</dbReference>
<evidence type="ECO:0000256" key="9">
    <source>
        <dbReference type="ARBA" id="ARBA00022989"/>
    </source>
</evidence>
<keyword evidence="11 16" id="KW-0472">Membrane</keyword>
<dbReference type="GO" id="GO:0008444">
    <property type="term" value="F:CDP-diacylglycerol-glycerol-3-phosphate 3-phosphatidyltransferase activity"/>
    <property type="evidence" value="ECO:0007669"/>
    <property type="project" value="UniProtKB-EC"/>
</dbReference>
<gene>
    <name evidence="17" type="ORF">ENM99_04860</name>
</gene>
<name>A0A7C6A750_DESAE</name>
<accession>A0A7C6A750</accession>
<evidence type="ECO:0000256" key="5">
    <source>
        <dbReference type="ARBA" id="ARBA00014944"/>
    </source>
</evidence>
<evidence type="ECO:0000256" key="11">
    <source>
        <dbReference type="ARBA" id="ARBA00023136"/>
    </source>
</evidence>
<feature type="transmembrane region" description="Helical" evidence="16">
    <location>
        <begin position="131"/>
        <end position="149"/>
    </location>
</feature>
<evidence type="ECO:0000313" key="17">
    <source>
        <dbReference type="EMBL" id="HHS49163.1"/>
    </source>
</evidence>
<protein>
    <recommendedName>
        <fullName evidence="5">CDP-diacylglycerol--glycerol-3-phosphate 3-phosphatidyltransferase</fullName>
        <ecNumber evidence="4">2.7.8.5</ecNumber>
    </recommendedName>
</protein>